<dbReference type="AlphaFoldDB" id="A0A7S1R4J4"/>
<feature type="region of interest" description="Disordered" evidence="1">
    <location>
        <begin position="231"/>
        <end position="386"/>
    </location>
</feature>
<evidence type="ECO:0000313" key="2">
    <source>
        <dbReference type="EMBL" id="CAD9155930.1"/>
    </source>
</evidence>
<proteinExistence type="predicted"/>
<gene>
    <name evidence="2" type="ORF">NDES1114_LOCUS35425</name>
</gene>
<accession>A0A7S1R4J4</accession>
<sequence>MRSSPPRPAATATATATTTTTTYRIGPDGKKHVVDTTTTTTTTAGGVGKSTKQQTTTTKTQMMSRNPALDRVQAGLRREQQRAAAAKLERVQQDEHKGRGGIVAAEARVRSRLVSGEREIATKLIAALRRREAAGGDELQWHVRNAKATSSSTASIAASAPKFAALRAVWNAAAGNGDGAMKFSAVAAACEAAGFLRVSVVTTTEMSPANGVATNNTAGAAAVAASAPASEAYSSDLDDDDARSLPSPSPEPAAASSVAASSIPPTPSPVATRSPTPASVGPKSTPPRSPTASLPATPRSEIDGASVPATPASSIPPTPVSSAAPGTRSPLPLRSSPPRSPRSPTPASDAEAGYSDDDFEEAASPASASPPPPPPPKPEEHPPEGAASAVALQDLADPDEVRRRVEAEEAERAAREAAERARKAALVAPASDEVRPVAPVEGSEAVLEAAVLVVSIETADAIRKLAACIDELAVGAAAVTIDAEAEEQLRAAVSTTLGPLEPPGTDFVDAVVALLAALASLRCSGNPAAPSPIAEWCADDEWLDASLLNEQATSADARPLATVLRLISGATDVHRSATTEWGAALARRLANAPVHAESAAGGANRDAVRALLLGVPSPCAVVGSAVWNDDTASAWIAAARRLALAVPHTTDAERCTVCAACTTLRQRLGAAHHDEWNSQLCGANGHADIK</sequence>
<evidence type="ECO:0000256" key="1">
    <source>
        <dbReference type="SAM" id="MobiDB-lite"/>
    </source>
</evidence>
<reference evidence="2" key="1">
    <citation type="submission" date="2021-01" db="EMBL/GenBank/DDBJ databases">
        <authorList>
            <person name="Corre E."/>
            <person name="Pelletier E."/>
            <person name="Niang G."/>
            <person name="Scheremetjew M."/>
            <person name="Finn R."/>
            <person name="Kale V."/>
            <person name="Holt S."/>
            <person name="Cochrane G."/>
            <person name="Meng A."/>
            <person name="Brown T."/>
            <person name="Cohen L."/>
        </authorList>
    </citation>
    <scope>NUCLEOTIDE SEQUENCE</scope>
    <source>
        <strain evidence="2">CCAP 1951/1</strain>
    </source>
</reference>
<dbReference type="EMBL" id="HBGF01052916">
    <property type="protein sequence ID" value="CAD9155930.1"/>
    <property type="molecule type" value="Transcribed_RNA"/>
</dbReference>
<protein>
    <submittedName>
        <fullName evidence="2">Uncharacterized protein</fullName>
    </submittedName>
</protein>
<name>A0A7S1R4J4_NEODS</name>
<organism evidence="2">
    <name type="scientific">Neobodo designis</name>
    <name type="common">Flagellated protozoan</name>
    <name type="synonym">Bodo designis</name>
    <dbReference type="NCBI Taxonomy" id="312471"/>
    <lineage>
        <taxon>Eukaryota</taxon>
        <taxon>Discoba</taxon>
        <taxon>Euglenozoa</taxon>
        <taxon>Kinetoplastea</taxon>
        <taxon>Metakinetoplastina</taxon>
        <taxon>Neobodonida</taxon>
        <taxon>Neobodo</taxon>
    </lineage>
</organism>
<feature type="region of interest" description="Disordered" evidence="1">
    <location>
        <begin position="1"/>
        <end position="64"/>
    </location>
</feature>
<feature type="compositionally biased region" description="Low complexity" evidence="1">
    <location>
        <begin position="320"/>
        <end position="337"/>
    </location>
</feature>
<feature type="compositionally biased region" description="Low complexity" evidence="1">
    <location>
        <begin position="252"/>
        <end position="263"/>
    </location>
</feature>
<feature type="compositionally biased region" description="Low complexity" evidence="1">
    <location>
        <begin position="36"/>
        <end position="64"/>
    </location>
</feature>
<feature type="compositionally biased region" description="Low complexity" evidence="1">
    <location>
        <begin position="9"/>
        <end position="22"/>
    </location>
</feature>